<keyword evidence="2" id="KW-1185">Reference proteome</keyword>
<dbReference type="AlphaFoldDB" id="A0A9P0A0E1"/>
<evidence type="ECO:0000313" key="2">
    <source>
        <dbReference type="Proteomes" id="UP001152759"/>
    </source>
</evidence>
<proteinExistence type="predicted"/>
<protein>
    <submittedName>
        <fullName evidence="1">Uncharacterized protein</fullName>
    </submittedName>
</protein>
<reference evidence="1" key="1">
    <citation type="submission" date="2021-12" db="EMBL/GenBank/DDBJ databases">
        <authorList>
            <person name="King R."/>
        </authorList>
    </citation>
    <scope>NUCLEOTIDE SEQUENCE</scope>
</reference>
<sequence length="92" mass="10484">MGRPRRLFPGGTQSKTYFGNLSSDILCTCLYQHNCLDMTSSTISFETFITWRILLLRTRSRLKMPADRRQKSISVALNISCVLFVKGHTSLP</sequence>
<dbReference type="EMBL" id="OU963862">
    <property type="protein sequence ID" value="CAH0381608.1"/>
    <property type="molecule type" value="Genomic_DNA"/>
</dbReference>
<name>A0A9P0A0E1_BEMTA</name>
<evidence type="ECO:0000313" key="1">
    <source>
        <dbReference type="EMBL" id="CAH0381608.1"/>
    </source>
</evidence>
<dbReference type="Proteomes" id="UP001152759">
    <property type="component" value="Chromosome 1"/>
</dbReference>
<accession>A0A9P0A0E1</accession>
<gene>
    <name evidence="1" type="ORF">BEMITA_LOCUS1240</name>
</gene>
<organism evidence="1 2">
    <name type="scientific">Bemisia tabaci</name>
    <name type="common">Sweetpotato whitefly</name>
    <name type="synonym">Aleurodes tabaci</name>
    <dbReference type="NCBI Taxonomy" id="7038"/>
    <lineage>
        <taxon>Eukaryota</taxon>
        <taxon>Metazoa</taxon>
        <taxon>Ecdysozoa</taxon>
        <taxon>Arthropoda</taxon>
        <taxon>Hexapoda</taxon>
        <taxon>Insecta</taxon>
        <taxon>Pterygota</taxon>
        <taxon>Neoptera</taxon>
        <taxon>Paraneoptera</taxon>
        <taxon>Hemiptera</taxon>
        <taxon>Sternorrhyncha</taxon>
        <taxon>Aleyrodoidea</taxon>
        <taxon>Aleyrodidae</taxon>
        <taxon>Aleyrodinae</taxon>
        <taxon>Bemisia</taxon>
    </lineage>
</organism>